<keyword evidence="2" id="KW-0547">Nucleotide-binding</keyword>
<dbReference type="GO" id="GO:0051082">
    <property type="term" value="F:unfolded protein binding"/>
    <property type="evidence" value="ECO:0007669"/>
    <property type="project" value="InterPro"/>
</dbReference>
<organism evidence="6 7">
    <name type="scientific">Taxus chinensis</name>
    <name type="common">Chinese yew</name>
    <name type="synonym">Taxus wallichiana var. chinensis</name>
    <dbReference type="NCBI Taxonomy" id="29808"/>
    <lineage>
        <taxon>Eukaryota</taxon>
        <taxon>Viridiplantae</taxon>
        <taxon>Streptophyta</taxon>
        <taxon>Embryophyta</taxon>
        <taxon>Tracheophyta</taxon>
        <taxon>Spermatophyta</taxon>
        <taxon>Pinopsida</taxon>
        <taxon>Pinidae</taxon>
        <taxon>Conifers II</taxon>
        <taxon>Cupressales</taxon>
        <taxon>Taxaceae</taxon>
        <taxon>Taxus</taxon>
    </lineage>
</organism>
<dbReference type="PANTHER" id="PTHR11528">
    <property type="entry name" value="HEAT SHOCK PROTEIN 90 FAMILY MEMBER"/>
    <property type="match status" value="1"/>
</dbReference>
<protein>
    <recommendedName>
        <fullName evidence="8">Heat shock protein 90</fullName>
    </recommendedName>
</protein>
<keyword evidence="4" id="KW-0143">Chaperone</keyword>
<dbReference type="FunFam" id="3.30.230.80:FF:000001">
    <property type="entry name" value="Heat shock protein 90 alpha"/>
    <property type="match status" value="1"/>
</dbReference>
<reference evidence="6 7" key="1">
    <citation type="journal article" date="2021" name="Nat. Plants">
        <title>The Taxus genome provides insights into paclitaxel biosynthesis.</title>
        <authorList>
            <person name="Xiong X."/>
            <person name="Gou J."/>
            <person name="Liao Q."/>
            <person name="Li Y."/>
            <person name="Zhou Q."/>
            <person name="Bi G."/>
            <person name="Li C."/>
            <person name="Du R."/>
            <person name="Wang X."/>
            <person name="Sun T."/>
            <person name="Guo L."/>
            <person name="Liang H."/>
            <person name="Lu P."/>
            <person name="Wu Y."/>
            <person name="Zhang Z."/>
            <person name="Ro D.K."/>
            <person name="Shang Y."/>
            <person name="Huang S."/>
            <person name="Yan J."/>
        </authorList>
    </citation>
    <scope>NUCLEOTIDE SEQUENCE [LARGE SCALE GENOMIC DNA]</scope>
    <source>
        <strain evidence="6">Ta-2019</strain>
    </source>
</reference>
<dbReference type="InterPro" id="IPR020568">
    <property type="entry name" value="Ribosomal_Su5_D2-typ_SF"/>
</dbReference>
<evidence type="ECO:0000313" key="7">
    <source>
        <dbReference type="Proteomes" id="UP000824469"/>
    </source>
</evidence>
<comment type="caution">
    <text evidence="6">The sequence shown here is derived from an EMBL/GenBank/DDBJ whole genome shotgun (WGS) entry which is preliminary data.</text>
</comment>
<dbReference type="InterPro" id="IPR036890">
    <property type="entry name" value="HATPase_C_sf"/>
</dbReference>
<feature type="non-terminal residue" evidence="6">
    <location>
        <position position="194"/>
    </location>
</feature>
<dbReference type="SUPFAM" id="SSF54211">
    <property type="entry name" value="Ribosomal protein S5 domain 2-like"/>
    <property type="match status" value="1"/>
</dbReference>
<dbReference type="GO" id="GO:0005524">
    <property type="term" value="F:ATP binding"/>
    <property type="evidence" value="ECO:0007669"/>
    <property type="project" value="UniProtKB-KW"/>
</dbReference>
<dbReference type="Proteomes" id="UP000824469">
    <property type="component" value="Unassembled WGS sequence"/>
</dbReference>
<dbReference type="Gene3D" id="3.30.230.80">
    <property type="match status" value="1"/>
</dbReference>
<feature type="compositionally biased region" description="Acidic residues" evidence="5">
    <location>
        <begin position="32"/>
        <end position="55"/>
    </location>
</feature>
<dbReference type="GO" id="GO:0016887">
    <property type="term" value="F:ATP hydrolysis activity"/>
    <property type="evidence" value="ECO:0007669"/>
    <property type="project" value="InterPro"/>
</dbReference>
<evidence type="ECO:0000256" key="2">
    <source>
        <dbReference type="ARBA" id="ARBA00022741"/>
    </source>
</evidence>
<name>A0AA38GZ98_TAXCH</name>
<dbReference type="OMA" id="QALSKEW"/>
<evidence type="ECO:0008006" key="8">
    <source>
        <dbReference type="Google" id="ProtNLM"/>
    </source>
</evidence>
<dbReference type="AlphaFoldDB" id="A0AA38GZ98"/>
<keyword evidence="3" id="KW-0067">ATP-binding</keyword>
<feature type="region of interest" description="Disordered" evidence="5">
    <location>
        <begin position="27"/>
        <end position="63"/>
    </location>
</feature>
<accession>A0AA38GZ98</accession>
<dbReference type="GO" id="GO:0140662">
    <property type="term" value="F:ATP-dependent protein folding chaperone"/>
    <property type="evidence" value="ECO:0007669"/>
    <property type="project" value="InterPro"/>
</dbReference>
<sequence>GEAHLKDLVKKHSEFISYPISLWVEKTTEKEVSDDEEEEEKKEQEGEVEEVEEDKDEKKKKKKVKEVSHEWSLVNKQKPIWMRKPEDITKDEYSAFYKSLTNDWEEHLAVKHFSVEGQLEFKAILFVPKRAPFDLFDTRKKLNNIKLYVRRVFIMDNCEELIPEYLSFVKGVVDSEDLPLNISRETLQQNKILK</sequence>
<evidence type="ECO:0000256" key="4">
    <source>
        <dbReference type="ARBA" id="ARBA00023186"/>
    </source>
</evidence>
<dbReference type="InterPro" id="IPR001404">
    <property type="entry name" value="Hsp90_fam"/>
</dbReference>
<feature type="non-terminal residue" evidence="6">
    <location>
        <position position="1"/>
    </location>
</feature>
<proteinExistence type="inferred from homology"/>
<gene>
    <name evidence="6" type="ORF">KI387_003409</name>
</gene>
<evidence type="ECO:0000256" key="5">
    <source>
        <dbReference type="SAM" id="MobiDB-lite"/>
    </source>
</evidence>
<evidence type="ECO:0000256" key="3">
    <source>
        <dbReference type="ARBA" id="ARBA00022840"/>
    </source>
</evidence>
<evidence type="ECO:0000256" key="1">
    <source>
        <dbReference type="ARBA" id="ARBA00008239"/>
    </source>
</evidence>
<keyword evidence="7" id="KW-1185">Reference proteome</keyword>
<dbReference type="Pfam" id="PF00183">
    <property type="entry name" value="HSP90"/>
    <property type="match status" value="1"/>
</dbReference>
<dbReference type="EMBL" id="JAHRHJ020000001">
    <property type="protein sequence ID" value="KAH9331301.1"/>
    <property type="molecule type" value="Genomic_DNA"/>
</dbReference>
<dbReference type="Gene3D" id="3.30.565.10">
    <property type="entry name" value="Histidine kinase-like ATPase, C-terminal domain"/>
    <property type="match status" value="1"/>
</dbReference>
<evidence type="ECO:0000313" key="6">
    <source>
        <dbReference type="EMBL" id="KAH9331301.1"/>
    </source>
</evidence>
<comment type="similarity">
    <text evidence="1">Belongs to the heat shock protein 90 family.</text>
</comment>